<organism evidence="5 6">
    <name type="scientific">Trujillonella endophytica</name>
    <dbReference type="NCBI Taxonomy" id="673521"/>
    <lineage>
        <taxon>Bacteria</taxon>
        <taxon>Bacillati</taxon>
        <taxon>Actinomycetota</taxon>
        <taxon>Actinomycetes</taxon>
        <taxon>Geodermatophilales</taxon>
        <taxon>Geodermatophilaceae</taxon>
        <taxon>Trujillonella</taxon>
    </lineage>
</organism>
<dbReference type="EMBL" id="FOEE01000002">
    <property type="protein sequence ID" value="SEO53702.1"/>
    <property type="molecule type" value="Genomic_DNA"/>
</dbReference>
<dbReference type="RefSeq" id="WP_091940074.1">
    <property type="nucleotide sequence ID" value="NZ_FOEE01000002.1"/>
</dbReference>
<dbReference type="PANTHER" id="PTHR24321:SF8">
    <property type="entry name" value="ESTRADIOL 17-BETA-DEHYDROGENASE 8-RELATED"/>
    <property type="match status" value="1"/>
</dbReference>
<evidence type="ECO:0000313" key="6">
    <source>
        <dbReference type="Proteomes" id="UP000198960"/>
    </source>
</evidence>
<proteinExistence type="inferred from homology"/>
<dbReference type="Gene3D" id="3.40.50.720">
    <property type="entry name" value="NAD(P)-binding Rossmann-like Domain"/>
    <property type="match status" value="1"/>
</dbReference>
<sequence length="273" mass="27488">MTAGIEGTVALVTGAGRGQGRAHAVRLAEEGADVVAVDICAGIPTVAYPLATPEDLAETARLVQATGRRVLARRADVRDRAALDAVVAEAVATLGPIRSVVANAGIAPLMGGGDEGETFADVLAVNLTGAWNTVKAAAPSMIEAGRGGAVVLVSSTQGLKGTGGDGTAGITGYAASKHGLVGLMRSFAHWLAPHSIRVNTVHPTGVPTPMITNEVMQAHLRSAPATADRQGNLLPLPMVDVADVCAAVVYLLGDSGRALTGVTLPVDAGFAAR</sequence>
<dbReference type="InterPro" id="IPR020904">
    <property type="entry name" value="Sc_DH/Rdtase_CS"/>
</dbReference>
<dbReference type="InterPro" id="IPR023985">
    <property type="entry name" value="SDR_subfam_1"/>
</dbReference>
<dbReference type="PRINTS" id="PR00080">
    <property type="entry name" value="SDRFAMILY"/>
</dbReference>
<dbReference type="InterPro" id="IPR036291">
    <property type="entry name" value="NAD(P)-bd_dom_sf"/>
</dbReference>
<dbReference type="SUPFAM" id="SSF51735">
    <property type="entry name" value="NAD(P)-binding Rossmann-fold domains"/>
    <property type="match status" value="1"/>
</dbReference>
<dbReference type="NCBIfam" id="TIGR03971">
    <property type="entry name" value="SDR_subfam_1"/>
    <property type="match status" value="1"/>
</dbReference>
<dbReference type="GO" id="GO:0016491">
    <property type="term" value="F:oxidoreductase activity"/>
    <property type="evidence" value="ECO:0007669"/>
    <property type="project" value="UniProtKB-KW"/>
</dbReference>
<dbReference type="Pfam" id="PF00106">
    <property type="entry name" value="adh_short"/>
    <property type="match status" value="1"/>
</dbReference>
<dbReference type="STRING" id="673521.SAMN05660991_00611"/>
<keyword evidence="6" id="KW-1185">Reference proteome</keyword>
<dbReference type="PANTHER" id="PTHR24321">
    <property type="entry name" value="DEHYDROGENASES, SHORT CHAIN"/>
    <property type="match status" value="1"/>
</dbReference>
<evidence type="ECO:0000256" key="2">
    <source>
        <dbReference type="ARBA" id="ARBA00023002"/>
    </source>
</evidence>
<keyword evidence="2" id="KW-0560">Oxidoreductase</keyword>
<evidence type="ECO:0000256" key="4">
    <source>
        <dbReference type="RuleBase" id="RU000363"/>
    </source>
</evidence>
<reference evidence="6" key="1">
    <citation type="submission" date="2016-10" db="EMBL/GenBank/DDBJ databases">
        <authorList>
            <person name="Varghese N."/>
            <person name="Submissions S."/>
        </authorList>
    </citation>
    <scope>NUCLEOTIDE SEQUENCE [LARGE SCALE GENOMIC DNA]</scope>
    <source>
        <strain evidence="6">DSM 45413</strain>
    </source>
</reference>
<dbReference type="FunFam" id="3.40.50.720:FF:000084">
    <property type="entry name" value="Short-chain dehydrogenase reductase"/>
    <property type="match status" value="1"/>
</dbReference>
<dbReference type="Proteomes" id="UP000198960">
    <property type="component" value="Unassembled WGS sequence"/>
</dbReference>
<evidence type="ECO:0000256" key="3">
    <source>
        <dbReference type="ARBA" id="ARBA00023027"/>
    </source>
</evidence>
<keyword evidence="3" id="KW-0520">NAD</keyword>
<protein>
    <submittedName>
        <fullName evidence="5">SDR family mycofactocin-dependent oxidoreductase</fullName>
    </submittedName>
</protein>
<dbReference type="InterPro" id="IPR002347">
    <property type="entry name" value="SDR_fam"/>
</dbReference>
<dbReference type="AlphaFoldDB" id="A0A1H8QHM0"/>
<dbReference type="PROSITE" id="PS00061">
    <property type="entry name" value="ADH_SHORT"/>
    <property type="match status" value="1"/>
</dbReference>
<dbReference type="PRINTS" id="PR00081">
    <property type="entry name" value="GDHRDH"/>
</dbReference>
<name>A0A1H8QHM0_9ACTN</name>
<gene>
    <name evidence="5" type="ORF">SAMN05660991_00611</name>
</gene>
<dbReference type="OrthoDB" id="9803333at2"/>
<dbReference type="CDD" id="cd05233">
    <property type="entry name" value="SDR_c"/>
    <property type="match status" value="1"/>
</dbReference>
<evidence type="ECO:0000256" key="1">
    <source>
        <dbReference type="ARBA" id="ARBA00006484"/>
    </source>
</evidence>
<evidence type="ECO:0000313" key="5">
    <source>
        <dbReference type="EMBL" id="SEO53702.1"/>
    </source>
</evidence>
<comment type="similarity">
    <text evidence="1 4">Belongs to the short-chain dehydrogenases/reductases (SDR) family.</text>
</comment>
<accession>A0A1H8QHM0</accession>
<dbReference type="NCBIfam" id="NF009467">
    <property type="entry name" value="PRK12826.1-3"/>
    <property type="match status" value="1"/>
</dbReference>